<keyword evidence="4" id="KW-1185">Reference proteome</keyword>
<reference evidence="3" key="1">
    <citation type="submission" date="2023-03" db="EMBL/GenBank/DDBJ databases">
        <title>Massive genome expansion in bonnet fungi (Mycena s.s.) driven by repeated elements and novel gene families across ecological guilds.</title>
        <authorList>
            <consortium name="Lawrence Berkeley National Laboratory"/>
            <person name="Harder C.B."/>
            <person name="Miyauchi S."/>
            <person name="Viragh M."/>
            <person name="Kuo A."/>
            <person name="Thoen E."/>
            <person name="Andreopoulos B."/>
            <person name="Lu D."/>
            <person name="Skrede I."/>
            <person name="Drula E."/>
            <person name="Henrissat B."/>
            <person name="Morin E."/>
            <person name="Kohler A."/>
            <person name="Barry K."/>
            <person name="LaButti K."/>
            <person name="Morin E."/>
            <person name="Salamov A."/>
            <person name="Lipzen A."/>
            <person name="Mereny Z."/>
            <person name="Hegedus B."/>
            <person name="Baldrian P."/>
            <person name="Stursova M."/>
            <person name="Weitz H."/>
            <person name="Taylor A."/>
            <person name="Grigoriev I.V."/>
            <person name="Nagy L.G."/>
            <person name="Martin F."/>
            <person name="Kauserud H."/>
        </authorList>
    </citation>
    <scope>NUCLEOTIDE SEQUENCE</scope>
    <source>
        <strain evidence="3">CBHHK173m</strain>
    </source>
</reference>
<dbReference type="InterPro" id="IPR011009">
    <property type="entry name" value="Kinase-like_dom_sf"/>
</dbReference>
<comment type="caution">
    <text evidence="3">The sequence shown here is derived from an EMBL/GenBank/DDBJ whole genome shotgun (WGS) entry which is preliminary data.</text>
</comment>
<organism evidence="3 4">
    <name type="scientific">Mycena belliarum</name>
    <dbReference type="NCBI Taxonomy" id="1033014"/>
    <lineage>
        <taxon>Eukaryota</taxon>
        <taxon>Fungi</taxon>
        <taxon>Dikarya</taxon>
        <taxon>Basidiomycota</taxon>
        <taxon>Agaricomycotina</taxon>
        <taxon>Agaricomycetes</taxon>
        <taxon>Agaricomycetidae</taxon>
        <taxon>Agaricales</taxon>
        <taxon>Marasmiineae</taxon>
        <taxon>Mycenaceae</taxon>
        <taxon>Mycena</taxon>
    </lineage>
</organism>
<dbReference type="Proteomes" id="UP001222325">
    <property type="component" value="Unassembled WGS sequence"/>
</dbReference>
<dbReference type="PANTHER" id="PTHR38248">
    <property type="entry name" value="FUNK1 6"/>
    <property type="match status" value="1"/>
</dbReference>
<dbReference type="Gene3D" id="1.10.510.10">
    <property type="entry name" value="Transferase(Phosphotransferase) domain 1"/>
    <property type="match status" value="1"/>
</dbReference>
<protein>
    <recommendedName>
        <fullName evidence="2">Fungal-type protein kinase domain-containing protein</fullName>
    </recommendedName>
</protein>
<evidence type="ECO:0000313" key="4">
    <source>
        <dbReference type="Proteomes" id="UP001222325"/>
    </source>
</evidence>
<proteinExistence type="predicted"/>
<dbReference type="Pfam" id="PF17667">
    <property type="entry name" value="Pkinase_fungal"/>
    <property type="match status" value="1"/>
</dbReference>
<gene>
    <name evidence="3" type="ORF">B0H15DRAFT_854865</name>
</gene>
<evidence type="ECO:0000256" key="1">
    <source>
        <dbReference type="SAM" id="MobiDB-lite"/>
    </source>
</evidence>
<dbReference type="InterPro" id="IPR040976">
    <property type="entry name" value="Pkinase_fungal"/>
</dbReference>
<dbReference type="SUPFAM" id="SSF56112">
    <property type="entry name" value="Protein kinase-like (PK-like)"/>
    <property type="match status" value="1"/>
</dbReference>
<sequence length="574" mass="65133">MDTGSCFVFIVSVFDNTRARIFRFDRAGFRASHAFSWTDEPRIFPTLFHRLYNPDDRPGRMYGEDDTISTPTDDEKKRMYEVLCKNEIYKQLYPTQAEATATSLWIEAVRFSDDDERKPIVVRCFTIGPIISFSDGLFSRATRVYRVILKEDADSDNPPVYALKDAWRQGCRRPEVDYYDVIARHCKEKNIDMDAQGLARCHGSVDLSDPTDIDNATWDPTLHRTCSTPGDDDSFERFHMRSLLTPVGRALKTFESTYSLVQALHTAILHHQIAYDAGVLHRDVSEGNVNFDELMNKAFLLDWDYAEFTEAGLKNFNTWFSERADANKKYEDIDKSLKDLTGTFPFLALEIATPNSTTIHGPHHDLESFYWLLVWMIVRHTEHTHPDGKLACSNIFDEAGGKHKCMSDPSPVAKDTPLFTVLQTLRNMVRKQNPPDSGGDIFTDESDESAVLLMTYKEIFIRFDWAAKEPGWPEHNKAHPYRVPSKAAEARSIASVQKANTENSLQKQAVEYNRSQKRARLEDGSETVVNGTATAGGSRSGSKRRKTSDVPAPASIKKVSVKAGMRPRGTNSRR</sequence>
<feature type="region of interest" description="Disordered" evidence="1">
    <location>
        <begin position="515"/>
        <end position="574"/>
    </location>
</feature>
<feature type="domain" description="Fungal-type protein kinase" evidence="2">
    <location>
        <begin position="14"/>
        <end position="376"/>
    </location>
</feature>
<dbReference type="EMBL" id="JARJCN010000050">
    <property type="protein sequence ID" value="KAJ7081356.1"/>
    <property type="molecule type" value="Genomic_DNA"/>
</dbReference>
<name>A0AAD6TVT3_9AGAR</name>
<evidence type="ECO:0000259" key="2">
    <source>
        <dbReference type="Pfam" id="PF17667"/>
    </source>
</evidence>
<evidence type="ECO:0000313" key="3">
    <source>
        <dbReference type="EMBL" id="KAJ7081356.1"/>
    </source>
</evidence>
<dbReference type="AlphaFoldDB" id="A0AAD6TVT3"/>
<accession>A0AAD6TVT3</accession>
<dbReference type="PANTHER" id="PTHR38248:SF2">
    <property type="entry name" value="FUNK1 11"/>
    <property type="match status" value="1"/>
</dbReference>